<evidence type="ECO:0000259" key="3">
    <source>
        <dbReference type="PROSITE" id="PS50966"/>
    </source>
</evidence>
<keyword evidence="1" id="KW-0378">Hydrolase</keyword>
<keyword evidence="7" id="KW-1185">Reference proteome</keyword>
<evidence type="ECO:0000259" key="5">
    <source>
        <dbReference type="PROSITE" id="PS51194"/>
    </source>
</evidence>
<dbReference type="PANTHER" id="PTHR10799">
    <property type="entry name" value="SNF2/RAD54 HELICASE FAMILY"/>
    <property type="match status" value="1"/>
</dbReference>
<dbReference type="RefSeq" id="WP_217067741.1">
    <property type="nucleotide sequence ID" value="NZ_JAHQCS010000145.1"/>
</dbReference>
<dbReference type="Pfam" id="PF00271">
    <property type="entry name" value="Helicase_C"/>
    <property type="match status" value="1"/>
</dbReference>
<name>A0ABS6JK62_9BACI</name>
<dbReference type="InterPro" id="IPR001650">
    <property type="entry name" value="Helicase_C-like"/>
</dbReference>
<dbReference type="SMART" id="SM00487">
    <property type="entry name" value="DEXDc"/>
    <property type="match status" value="1"/>
</dbReference>
<dbReference type="InterPro" id="IPR013663">
    <property type="entry name" value="Helicase_SWF/SNF/SWI_bac"/>
</dbReference>
<proteinExistence type="predicted"/>
<dbReference type="Pfam" id="PF04434">
    <property type="entry name" value="SWIM"/>
    <property type="match status" value="1"/>
</dbReference>
<keyword evidence="2" id="KW-0862">Zinc</keyword>
<dbReference type="SMART" id="SM00490">
    <property type="entry name" value="HELICc"/>
    <property type="match status" value="1"/>
</dbReference>
<evidence type="ECO:0000259" key="4">
    <source>
        <dbReference type="PROSITE" id="PS51192"/>
    </source>
</evidence>
<dbReference type="InterPro" id="IPR049730">
    <property type="entry name" value="SNF2/RAD54-like_C"/>
</dbReference>
<accession>A0ABS6JK62</accession>
<dbReference type="EMBL" id="JAHQCS010000145">
    <property type="protein sequence ID" value="MBU9713589.1"/>
    <property type="molecule type" value="Genomic_DNA"/>
</dbReference>
<keyword evidence="6" id="KW-0547">Nucleotide-binding</keyword>
<dbReference type="CDD" id="cd18793">
    <property type="entry name" value="SF2_C_SNF"/>
    <property type="match status" value="1"/>
</dbReference>
<dbReference type="Pfam" id="PF08455">
    <property type="entry name" value="SNF2_assoc"/>
    <property type="match status" value="1"/>
</dbReference>
<evidence type="ECO:0000313" key="6">
    <source>
        <dbReference type="EMBL" id="MBU9713589.1"/>
    </source>
</evidence>
<keyword evidence="6" id="KW-0347">Helicase</keyword>
<feature type="domain" description="Helicase C-terminal" evidence="5">
    <location>
        <begin position="935"/>
        <end position="1092"/>
    </location>
</feature>
<dbReference type="Proteomes" id="UP000784880">
    <property type="component" value="Unassembled WGS sequence"/>
</dbReference>
<sequence length="1102" mass="128774">MKINQISEFEIKNLCSEMILRRGKNYFYRGDVKDIHWNVEEDIYQARVDGSEPYNVKLQVGKDKQLDGFSCTCPAFGKYPGICKHVVATLFELKQRIQQEEEREESGKSHFSLQEKQAEVRIEGKRERQIHNVGFIEERKTTELISSFQQIYMKKQETYQEREVLQIEYRIKLFPKIYRHLTGSIELELKVGPKRLYVVRDLKEFLRCYHEERTLKFAKLFTYDPSDYVFSEEDKAILSWLWRLYHLKDEHRKDPFFTRKNYSEDSRSVDIPAPTVLELLEELRDRKVIVEVHGFEYIGFDFVHGKLPLKFTMEDSVRHKGQFHFKWDNEEEISFFGTDYQVIFHRGTFYELERDQGESINLLMTHLTDYHPAEVTITQDQLENFSSLVLPQLKNIGEVDVKESIREKIHIAPLKGKLYVDYQGERLTAELLFQYGEEQYSPFETSQPYNGKVTVRDVEKELFLLSHVEKVPFKYNGKELYLEEFDDILDFVMDVLPQLSQWIDVFATSQVKGLLYEPTERPTIQVDTNERLNLLDVAFKMEGIDETEIDEVLKALLENKKYYRLETGSFVNLQDTEFQEMKGILEDLEMEASAQHHVNIPLLKAFHLAEDNGMSIKKGKAFRELVERILHPEEVEAQIPQTLDPILRDYQKIGFQWLMSLSHYGFGGVLADDMGLGKTLQMITYLVAKKSILSKEGKDFGKTLIICPSSLVYNWQKEIERFAPDLSSVVISGSVQERQLAFGEAESKEIWITSYPLLRRDLEMYVEREFSTLILDEAQYVKNDWTKTSKAVKGIRAKQSFALSGTPIENSLNELYSIFDLVLPGLFKNKSSFKELDQEKVAKRIRPFVLRRLKKDVLTELPEKMESVQYTELTDQQKRTYLAQLRLIQDDAKAAINGDAFQENRMKILAGLTRLRQICCHPRLFMKDYEGGSGKMDRLFEYLEEAIASGRRVVLFSQFTQMLSLIRNQLENYSWKYHYLDGSTPSKERIELADRFNNGEKELFLISLKAGGTGLNLTGGDTVILFDSWWNPAVEEQAADRVYRFGQKNVVQVTKLITTGTIEEKIHKLQEQKRELLDRVIQPGEKMISSLTKEDIEELLDI</sequence>
<evidence type="ECO:0000256" key="2">
    <source>
        <dbReference type="PROSITE-ProRule" id="PRU00325"/>
    </source>
</evidence>
<dbReference type="GO" id="GO:0004386">
    <property type="term" value="F:helicase activity"/>
    <property type="evidence" value="ECO:0007669"/>
    <property type="project" value="UniProtKB-KW"/>
</dbReference>
<evidence type="ECO:0000313" key="7">
    <source>
        <dbReference type="Proteomes" id="UP000784880"/>
    </source>
</evidence>
<dbReference type="PROSITE" id="PS50966">
    <property type="entry name" value="ZF_SWIM"/>
    <property type="match status" value="1"/>
</dbReference>
<comment type="caution">
    <text evidence="6">The sequence shown here is derived from an EMBL/GenBank/DDBJ whole genome shotgun (WGS) entry which is preliminary data.</text>
</comment>
<gene>
    <name evidence="6" type="ORF">KS419_17815</name>
</gene>
<dbReference type="PROSITE" id="PS51194">
    <property type="entry name" value="HELICASE_CTER"/>
    <property type="match status" value="1"/>
</dbReference>
<dbReference type="InterPro" id="IPR000330">
    <property type="entry name" value="SNF2_N"/>
</dbReference>
<feature type="domain" description="SWIM-type" evidence="3">
    <location>
        <begin position="54"/>
        <end position="94"/>
    </location>
</feature>
<dbReference type="PROSITE" id="PS51192">
    <property type="entry name" value="HELICASE_ATP_BIND_1"/>
    <property type="match status" value="1"/>
</dbReference>
<protein>
    <submittedName>
        <fullName evidence="6">DEAD/DEAH box helicase</fullName>
    </submittedName>
</protein>
<feature type="domain" description="Helicase ATP-binding" evidence="4">
    <location>
        <begin position="659"/>
        <end position="825"/>
    </location>
</feature>
<reference evidence="6 7" key="1">
    <citation type="submission" date="2021-06" db="EMBL/GenBank/DDBJ databases">
        <title>Bacillus sp. RD4P76, an endophyte from a halophyte.</title>
        <authorList>
            <person name="Sun J.-Q."/>
        </authorList>
    </citation>
    <scope>NUCLEOTIDE SEQUENCE [LARGE SCALE GENOMIC DNA]</scope>
    <source>
        <strain evidence="6 7">CGMCC 1.15917</strain>
    </source>
</reference>
<keyword evidence="2" id="KW-0479">Metal-binding</keyword>
<dbReference type="Pfam" id="PF00176">
    <property type="entry name" value="SNF2-rel_dom"/>
    <property type="match status" value="1"/>
</dbReference>
<dbReference type="InterPro" id="IPR007527">
    <property type="entry name" value="Znf_SWIM"/>
</dbReference>
<organism evidence="6 7">
    <name type="scientific">Evansella tamaricis</name>
    <dbReference type="NCBI Taxonomy" id="2069301"/>
    <lineage>
        <taxon>Bacteria</taxon>
        <taxon>Bacillati</taxon>
        <taxon>Bacillota</taxon>
        <taxon>Bacilli</taxon>
        <taxon>Bacillales</taxon>
        <taxon>Bacillaceae</taxon>
        <taxon>Evansella</taxon>
    </lineage>
</organism>
<keyword evidence="6" id="KW-0067">ATP-binding</keyword>
<evidence type="ECO:0000256" key="1">
    <source>
        <dbReference type="ARBA" id="ARBA00022801"/>
    </source>
</evidence>
<dbReference type="InterPro" id="IPR014001">
    <property type="entry name" value="Helicase_ATP-bd"/>
</dbReference>
<keyword evidence="2" id="KW-0863">Zinc-finger</keyword>